<keyword evidence="3 11" id="KW-0285">Flavoprotein</keyword>
<feature type="binding site" evidence="11">
    <location>
        <position position="225"/>
    </location>
    <ligand>
        <name>FMN</name>
        <dbReference type="ChEBI" id="CHEBI:58210"/>
    </ligand>
</feature>
<dbReference type="HAMAP" id="MF_00354">
    <property type="entry name" value="Idi_2"/>
    <property type="match status" value="1"/>
</dbReference>
<feature type="binding site" evidence="11">
    <location>
        <position position="101"/>
    </location>
    <ligand>
        <name>FMN</name>
        <dbReference type="ChEBI" id="CHEBI:58210"/>
    </ligand>
</feature>
<keyword evidence="2 11" id="KW-0963">Cytoplasm</keyword>
<dbReference type="OrthoDB" id="9795032at2"/>
<evidence type="ECO:0000256" key="8">
    <source>
        <dbReference type="ARBA" id="ARBA00023229"/>
    </source>
</evidence>
<comment type="cofactor">
    <cofactor evidence="11">
        <name>NADPH</name>
        <dbReference type="ChEBI" id="CHEBI:57783"/>
    </cofactor>
</comment>
<sequence length="352" mass="37521">MSDAPTGHISQRKLDHIDLCAQQQVEYRGKSTLLEEVEFLHDSLPELSLDAIDLSSEVMGKRLAAPLLITGMTGGAERAQEINLTLARVAQELGIAFGVGSQRAMMRHPDLAQTYRVREVAPDVLLFGNIGAVQVAESSTAELEDLVGAIDADALCVHLNPGQEMIQPEGDRDFRGCIDGIARLVDALSVPVIAKETGCGIGPRALDKLKQTGVQWVDTSGAGGTTWVGVETLRTTPEKAEIGDMFWDWGVPTGAAIGYAAERGFQVIGSGGLRTGLDAARAIALGANLAGMALPWLKAAYNEGPEAALKYGHTTLHALRVACLLTGSHNLAELRQAPRILGPNLQRWLAHQ</sequence>
<proteinExistence type="inferred from homology"/>
<dbReference type="Gene3D" id="3.20.20.70">
    <property type="entry name" value="Aldolase class I"/>
    <property type="match status" value="1"/>
</dbReference>
<feature type="binding site" evidence="11">
    <location>
        <position position="195"/>
    </location>
    <ligand>
        <name>FMN</name>
        <dbReference type="ChEBI" id="CHEBI:58210"/>
    </ligand>
</feature>
<feature type="binding site" evidence="11">
    <location>
        <begin position="71"/>
        <end position="73"/>
    </location>
    <ligand>
        <name>FMN</name>
        <dbReference type="ChEBI" id="CHEBI:58210"/>
    </ligand>
</feature>
<keyword evidence="8 11" id="KW-0414">Isoprene biosynthesis</keyword>
<evidence type="ECO:0000256" key="10">
    <source>
        <dbReference type="ARBA" id="ARBA00025810"/>
    </source>
</evidence>
<accession>A0A2Z4FN12</accession>
<feature type="binding site" evidence="11">
    <location>
        <position position="163"/>
    </location>
    <ligand>
        <name>substrate</name>
    </ligand>
</feature>
<dbReference type="EC" id="5.3.3.2" evidence="11"/>
<protein>
    <recommendedName>
        <fullName evidence="11">Isopentenyl-diphosphate delta-isomerase</fullName>
        <shortName evidence="11">IPP isomerase</shortName>
        <ecNumber evidence="11">5.3.3.2</ecNumber>
    </recommendedName>
    <alternativeName>
        <fullName evidence="11">Isopentenyl diphosphate:dimethylallyl diphosphate isomerase</fullName>
    </alternativeName>
    <alternativeName>
        <fullName evidence="11">Isopentenyl pyrophosphate isomerase</fullName>
    </alternativeName>
    <alternativeName>
        <fullName evidence="11">Type 2 isopentenyl diphosphate isomerase</fullName>
        <shortName evidence="11">IDI-2</shortName>
    </alternativeName>
</protein>
<dbReference type="GO" id="GO:0010181">
    <property type="term" value="F:FMN binding"/>
    <property type="evidence" value="ECO:0007669"/>
    <property type="project" value="UniProtKB-UniRule"/>
</dbReference>
<dbReference type="GO" id="GO:0070402">
    <property type="term" value="F:NADPH binding"/>
    <property type="evidence" value="ECO:0007669"/>
    <property type="project" value="UniProtKB-UniRule"/>
</dbReference>
<feature type="binding site" evidence="11">
    <location>
        <begin position="293"/>
        <end position="294"/>
    </location>
    <ligand>
        <name>FMN</name>
        <dbReference type="ChEBI" id="CHEBI:58210"/>
    </ligand>
</feature>
<comment type="cofactor">
    <cofactor evidence="1 11">
        <name>FMN</name>
        <dbReference type="ChEBI" id="CHEBI:58210"/>
    </cofactor>
</comment>
<dbReference type="CDD" id="cd02811">
    <property type="entry name" value="IDI-2_FMN"/>
    <property type="match status" value="1"/>
</dbReference>
<evidence type="ECO:0000256" key="11">
    <source>
        <dbReference type="HAMAP-Rule" id="MF_00354"/>
    </source>
</evidence>
<dbReference type="RefSeq" id="WP_111335697.1">
    <property type="nucleotide sequence ID" value="NZ_CP030032.1"/>
</dbReference>
<dbReference type="PANTHER" id="PTHR43665">
    <property type="entry name" value="ISOPENTENYL-DIPHOSPHATE DELTA-ISOMERASE"/>
    <property type="match status" value="1"/>
</dbReference>
<evidence type="ECO:0000256" key="4">
    <source>
        <dbReference type="ARBA" id="ARBA00022643"/>
    </source>
</evidence>
<evidence type="ECO:0000256" key="6">
    <source>
        <dbReference type="ARBA" id="ARBA00022842"/>
    </source>
</evidence>
<dbReference type="NCBIfam" id="TIGR02151">
    <property type="entry name" value="IPP_isom_2"/>
    <property type="match status" value="1"/>
</dbReference>
<evidence type="ECO:0000256" key="3">
    <source>
        <dbReference type="ARBA" id="ARBA00022630"/>
    </source>
</evidence>
<evidence type="ECO:0000256" key="7">
    <source>
        <dbReference type="ARBA" id="ARBA00022857"/>
    </source>
</evidence>
<dbReference type="Proteomes" id="UP000249799">
    <property type="component" value="Chromosome"/>
</dbReference>
<keyword evidence="9 11" id="KW-0413">Isomerase</keyword>
<comment type="cofactor">
    <cofactor evidence="11">
        <name>Mg(2+)</name>
        <dbReference type="ChEBI" id="CHEBI:18420"/>
    </cofactor>
</comment>
<feature type="binding site" evidence="11">
    <location>
        <position position="220"/>
    </location>
    <ligand>
        <name>FMN</name>
        <dbReference type="ChEBI" id="CHEBI:58210"/>
    </ligand>
</feature>
<dbReference type="GO" id="GO:0000287">
    <property type="term" value="F:magnesium ion binding"/>
    <property type="evidence" value="ECO:0007669"/>
    <property type="project" value="UniProtKB-UniRule"/>
</dbReference>
<feature type="binding site" evidence="11">
    <location>
        <position position="164"/>
    </location>
    <ligand>
        <name>Mg(2+)</name>
        <dbReference type="ChEBI" id="CHEBI:18420"/>
    </ligand>
</feature>
<dbReference type="GO" id="GO:0005737">
    <property type="term" value="C:cytoplasm"/>
    <property type="evidence" value="ECO:0007669"/>
    <property type="project" value="UniProtKB-SubCell"/>
</dbReference>
<evidence type="ECO:0000256" key="9">
    <source>
        <dbReference type="ARBA" id="ARBA00023235"/>
    </source>
</evidence>
<comment type="subunit">
    <text evidence="10 11">Homooctamer. Dimer of tetramers.</text>
</comment>
<dbReference type="AlphaFoldDB" id="A0A2Z4FN12"/>
<gene>
    <name evidence="11" type="primary">fni</name>
    <name evidence="13" type="ORF">DN745_13690</name>
</gene>
<keyword evidence="14" id="KW-1185">Reference proteome</keyword>
<feature type="binding site" evidence="11">
    <location>
        <position position="129"/>
    </location>
    <ligand>
        <name>FMN</name>
        <dbReference type="ChEBI" id="CHEBI:58210"/>
    </ligand>
</feature>
<evidence type="ECO:0000256" key="2">
    <source>
        <dbReference type="ARBA" id="ARBA00022490"/>
    </source>
</evidence>
<comment type="similarity">
    <text evidence="11">Belongs to the IPP isomerase type 2 family.</text>
</comment>
<comment type="subcellular location">
    <subcellularLocation>
        <location evidence="11">Cytoplasm</location>
    </subcellularLocation>
</comment>
<dbReference type="PANTHER" id="PTHR43665:SF1">
    <property type="entry name" value="ISOPENTENYL-DIPHOSPHATE DELTA-ISOMERASE"/>
    <property type="match status" value="1"/>
</dbReference>
<dbReference type="InterPro" id="IPR013785">
    <property type="entry name" value="Aldolase_TIM"/>
</dbReference>
<evidence type="ECO:0000313" key="13">
    <source>
        <dbReference type="EMBL" id="AWV90323.1"/>
    </source>
</evidence>
<dbReference type="KEGG" id="bsed:DN745_13690"/>
<keyword evidence="7 11" id="KW-0521">NADP</keyword>
<comment type="function">
    <text evidence="11">Involved in the biosynthesis of isoprenoids. Catalyzes the 1,3-allylic rearrangement of the homoallylic substrate isopentenyl (IPP) to its allylic isomer, dimethylallyl diphosphate (DMAPP).</text>
</comment>
<dbReference type="Pfam" id="PF01070">
    <property type="entry name" value="FMN_dh"/>
    <property type="match status" value="2"/>
</dbReference>
<keyword evidence="4 11" id="KW-0288">FMN</keyword>
<feature type="domain" description="FMN-dependent dehydrogenase" evidence="12">
    <location>
        <begin position="257"/>
        <end position="336"/>
    </location>
</feature>
<reference evidence="13 14" key="1">
    <citation type="submission" date="2018-06" db="EMBL/GenBank/DDBJ databases">
        <title>Lujinxingia sediminis gen. nov. sp. nov., a new facultative anaerobic member of the class Deltaproteobacteria, and proposal of Lujinxingaceae fam. nov.</title>
        <authorList>
            <person name="Guo L.-Y."/>
            <person name="Li C.-M."/>
            <person name="Wang S."/>
            <person name="Du Z.-J."/>
        </authorList>
    </citation>
    <scope>NUCLEOTIDE SEQUENCE [LARGE SCALE GENOMIC DNA]</scope>
    <source>
        <strain evidence="13 14">FA350</strain>
    </source>
</reference>
<dbReference type="GO" id="GO:0008299">
    <property type="term" value="P:isoprenoid biosynthetic process"/>
    <property type="evidence" value="ECO:0007669"/>
    <property type="project" value="UniProtKB-UniRule"/>
</dbReference>
<feature type="domain" description="FMN-dependent dehydrogenase" evidence="12">
    <location>
        <begin position="9"/>
        <end position="102"/>
    </location>
</feature>
<dbReference type="GO" id="GO:0016491">
    <property type="term" value="F:oxidoreductase activity"/>
    <property type="evidence" value="ECO:0007669"/>
    <property type="project" value="InterPro"/>
</dbReference>
<dbReference type="PIRSF" id="PIRSF003314">
    <property type="entry name" value="IPP_isomerase"/>
    <property type="match status" value="1"/>
</dbReference>
<evidence type="ECO:0000256" key="5">
    <source>
        <dbReference type="ARBA" id="ARBA00022723"/>
    </source>
</evidence>
<evidence type="ECO:0000313" key="14">
    <source>
        <dbReference type="Proteomes" id="UP000249799"/>
    </source>
</evidence>
<dbReference type="EMBL" id="CP030032">
    <property type="protein sequence ID" value="AWV90323.1"/>
    <property type="molecule type" value="Genomic_DNA"/>
</dbReference>
<keyword evidence="5 11" id="KW-0479">Metal-binding</keyword>
<comment type="catalytic activity">
    <reaction evidence="11">
        <text>isopentenyl diphosphate = dimethylallyl diphosphate</text>
        <dbReference type="Rhea" id="RHEA:23284"/>
        <dbReference type="ChEBI" id="CHEBI:57623"/>
        <dbReference type="ChEBI" id="CHEBI:128769"/>
        <dbReference type="EC" id="5.3.3.2"/>
    </reaction>
</comment>
<dbReference type="GO" id="GO:0004452">
    <property type="term" value="F:isopentenyl-diphosphate delta-isomerase activity"/>
    <property type="evidence" value="ECO:0007669"/>
    <property type="project" value="UniProtKB-UniRule"/>
</dbReference>
<dbReference type="InterPro" id="IPR000262">
    <property type="entry name" value="FMN-dep_DH"/>
</dbReference>
<feature type="binding site" evidence="11">
    <location>
        <begin position="272"/>
        <end position="274"/>
    </location>
    <ligand>
        <name>FMN</name>
        <dbReference type="ChEBI" id="CHEBI:58210"/>
    </ligand>
</feature>
<evidence type="ECO:0000256" key="1">
    <source>
        <dbReference type="ARBA" id="ARBA00001917"/>
    </source>
</evidence>
<name>A0A2Z4FN12_9DELT</name>
<feature type="binding site" evidence="11">
    <location>
        <position position="70"/>
    </location>
    <ligand>
        <name>FMN</name>
        <dbReference type="ChEBI" id="CHEBI:58210"/>
    </ligand>
</feature>
<keyword evidence="6 11" id="KW-0460">Magnesium</keyword>
<feature type="binding site" evidence="11">
    <location>
        <begin position="101"/>
        <end position="103"/>
    </location>
    <ligand>
        <name>substrate</name>
    </ligand>
</feature>
<evidence type="ECO:0000259" key="12">
    <source>
        <dbReference type="Pfam" id="PF01070"/>
    </source>
</evidence>
<dbReference type="InterPro" id="IPR011179">
    <property type="entry name" value="IPdP_isomerase"/>
</dbReference>
<feature type="binding site" evidence="11">
    <location>
        <begin position="12"/>
        <end position="13"/>
    </location>
    <ligand>
        <name>substrate</name>
    </ligand>
</feature>
<dbReference type="SUPFAM" id="SSF51395">
    <property type="entry name" value="FMN-linked oxidoreductases"/>
    <property type="match status" value="1"/>
</dbReference>
<organism evidence="13 14">
    <name type="scientific">Bradymonas sediminis</name>
    <dbReference type="NCBI Taxonomy" id="1548548"/>
    <lineage>
        <taxon>Bacteria</taxon>
        <taxon>Deltaproteobacteria</taxon>
        <taxon>Bradymonadales</taxon>
        <taxon>Bradymonadaceae</taxon>
        <taxon>Bradymonas</taxon>
    </lineage>
</organism>